<evidence type="ECO:0000313" key="3">
    <source>
        <dbReference type="Proteomes" id="UP000235828"/>
    </source>
</evidence>
<evidence type="ECO:0000313" key="2">
    <source>
        <dbReference type="EMBL" id="SON49801.1"/>
    </source>
</evidence>
<reference evidence="2 3" key="1">
    <citation type="submission" date="2017-10" db="EMBL/GenBank/DDBJ databases">
        <authorList>
            <person name="Banno H."/>
            <person name="Chua N.-H."/>
        </authorList>
    </citation>
    <scope>NUCLEOTIDE SEQUENCE [LARGE SCALE GENOMIC DNA]</scope>
    <source>
        <strain evidence="2">Vibrio tapetis CECT4600</strain>
    </source>
</reference>
<dbReference type="EMBL" id="LT960611">
    <property type="protein sequence ID" value="SON49801.1"/>
    <property type="molecule type" value="Genomic_DNA"/>
</dbReference>
<feature type="domain" description="Peptidase S9 prolyl oligopeptidase catalytic" evidence="1">
    <location>
        <begin position="14"/>
        <end position="68"/>
    </location>
</feature>
<dbReference type="InterPro" id="IPR001375">
    <property type="entry name" value="Peptidase_S9_cat"/>
</dbReference>
<dbReference type="AlphaFoldDB" id="A0A2N8ZD15"/>
<dbReference type="RefSeq" id="WP_172443100.1">
    <property type="nucleotide sequence ID" value="NZ_LT960611.1"/>
</dbReference>
<gene>
    <name evidence="2" type="ORF">VTAP4600_A1822</name>
</gene>
<keyword evidence="3" id="KW-1185">Reference proteome</keyword>
<organism evidence="2 3">
    <name type="scientific">Vibrio tapetis subsp. tapetis</name>
    <dbReference type="NCBI Taxonomy" id="1671868"/>
    <lineage>
        <taxon>Bacteria</taxon>
        <taxon>Pseudomonadati</taxon>
        <taxon>Pseudomonadota</taxon>
        <taxon>Gammaproteobacteria</taxon>
        <taxon>Vibrionales</taxon>
        <taxon>Vibrionaceae</taxon>
        <taxon>Vibrio</taxon>
    </lineage>
</organism>
<accession>A0A2N8ZD15</accession>
<dbReference type="Proteomes" id="UP000235828">
    <property type="component" value="Chromosome A"/>
</dbReference>
<sequence length="101" mass="11446">MAYPNGVNDFWRDGRDHSFRDIADLEPNIDDIEFISVLIAHFINHEHVDPHRVYVTGISNGGIMTMRIGGDCSDYGEHSEEYLPDLPAYTPCSYLADEWAG</sequence>
<dbReference type="Pfam" id="PF00326">
    <property type="entry name" value="Peptidase_S9"/>
    <property type="match status" value="1"/>
</dbReference>
<dbReference type="SUPFAM" id="SSF53474">
    <property type="entry name" value="alpha/beta-Hydrolases"/>
    <property type="match status" value="1"/>
</dbReference>
<dbReference type="KEGG" id="vta:A1822"/>
<dbReference type="InterPro" id="IPR029058">
    <property type="entry name" value="AB_hydrolase_fold"/>
</dbReference>
<dbReference type="Gene3D" id="3.40.50.1820">
    <property type="entry name" value="alpha/beta hydrolase"/>
    <property type="match status" value="1"/>
</dbReference>
<protein>
    <recommendedName>
        <fullName evidence="1">Peptidase S9 prolyl oligopeptidase catalytic domain-containing protein</fullName>
    </recommendedName>
</protein>
<proteinExistence type="predicted"/>
<evidence type="ECO:0000259" key="1">
    <source>
        <dbReference type="Pfam" id="PF00326"/>
    </source>
</evidence>
<name>A0A2N8ZD15_9VIBR</name>